<dbReference type="GO" id="GO:0045503">
    <property type="term" value="F:dynein light chain binding"/>
    <property type="evidence" value="ECO:0007669"/>
    <property type="project" value="InterPro"/>
</dbReference>
<evidence type="ECO:0000256" key="1">
    <source>
        <dbReference type="SAM" id="MobiDB-lite"/>
    </source>
</evidence>
<dbReference type="SUPFAM" id="SSF50978">
    <property type="entry name" value="WD40 repeat-like"/>
    <property type="match status" value="1"/>
</dbReference>
<feature type="compositionally biased region" description="Basic and acidic residues" evidence="1">
    <location>
        <begin position="174"/>
        <end position="184"/>
    </location>
</feature>
<dbReference type="InterPro" id="IPR015943">
    <property type="entry name" value="WD40/YVTN_repeat-like_dom_sf"/>
</dbReference>
<proteinExistence type="predicted"/>
<reference evidence="2" key="1">
    <citation type="submission" date="2025-08" db="UniProtKB">
        <authorList>
            <consortium name="Ensembl"/>
        </authorList>
    </citation>
    <scope>IDENTIFICATION</scope>
</reference>
<keyword evidence="3" id="KW-1185">Reference proteome</keyword>
<evidence type="ECO:0000313" key="3">
    <source>
        <dbReference type="Proteomes" id="UP000261560"/>
    </source>
</evidence>
<dbReference type="GO" id="GO:0045504">
    <property type="term" value="F:dynein heavy chain binding"/>
    <property type="evidence" value="ECO:0007669"/>
    <property type="project" value="InterPro"/>
</dbReference>
<dbReference type="GeneTree" id="ENSGT00390000013743"/>
<dbReference type="PANTHER" id="PTHR16022">
    <property type="entry name" value="WD REPEAT DOMAIN 60"/>
    <property type="match status" value="1"/>
</dbReference>
<sequence>RTSDPRDQEDRYVKRKEDSERKRRGGESTERRHRDSEESRQERHLTRERERHAEQRKESSRHREGDRGEEKDREKRRQTDRERRHRDWEKEKVRDRDEDREKKRQDGDNDRKREERDREKKKERRRYEESGERKRDHTDNQRREERDGRHRNDHEGKTKHRDSQERHEGRRHSERKEERGESFNKRSVLGKNISNYSKRSTDLLRLIDLDFSVTVSLLDLPPVSEYELYIRNFGNANTKQAYTQCNEDDAERDIQTEDIETCEKWTQHPSQHSGASQERTKSDLNFDSQRLTSFLQSASQVMLVLLEEDQAERKSQMKLKTQPDSSSFSDGSLQINTKLPFLYGRQVSMVHFSQVQRHTMLSVHMPIAKPSAVRLDANTIICIWNIWEPSRPQKILLYEAEVECCCFSPGKAILVFAGTSVGSVVLWDLREHASNHYSLKIGDNEWTIRQPTFSTDAVMGGTGHLSPVTSVEVVPSIVAGAASFLSPDDESSGLTFQLASLDESGVLNFWVRSTKKRNKNKILSRGHMKDTSQFFLESSLSVLHMSSQHNAVKREPLQALLLKFLPTDSNHFFLGTNLGLVSHGTSYGLKALPKFYRFQEVEERPVDVCSIHFSPFRPNCFLVGCGDGSIRMHTVRREHPAAEWSASTAGERVVSVQWAQTRPTVFCVLDAASNLHVWDLLKNEAQPQNIYSGIALARESGKIELLYFRRSLTEPRSGEEEKLDSLMNDVVRILWKHQK</sequence>
<dbReference type="GO" id="GO:0005868">
    <property type="term" value="C:cytoplasmic dynein complex"/>
    <property type="evidence" value="ECO:0007669"/>
    <property type="project" value="InterPro"/>
</dbReference>
<dbReference type="GO" id="GO:0042073">
    <property type="term" value="P:intraciliary transport"/>
    <property type="evidence" value="ECO:0007669"/>
    <property type="project" value="InterPro"/>
</dbReference>
<dbReference type="SMART" id="SM00320">
    <property type="entry name" value="WD40"/>
    <property type="match status" value="3"/>
</dbReference>
<dbReference type="GO" id="GO:0005929">
    <property type="term" value="C:cilium"/>
    <property type="evidence" value="ECO:0007669"/>
    <property type="project" value="GOC"/>
</dbReference>
<name>A0A3B3BCE2_ORYME</name>
<protein>
    <submittedName>
        <fullName evidence="2">Dynein 2 intermediate chain 1</fullName>
    </submittedName>
</protein>
<dbReference type="FunFam" id="2.130.10.10:FF:000585">
    <property type="entry name" value="WD repeat domain 60"/>
    <property type="match status" value="1"/>
</dbReference>
<accession>A0A3B3BCE2</accession>
<dbReference type="PANTHER" id="PTHR16022:SF0">
    <property type="entry name" value="CYTOPLASMIC DYNEIN 2 INTERMEDIATE CHAIN 1"/>
    <property type="match status" value="1"/>
</dbReference>
<dbReference type="Proteomes" id="UP000261560">
    <property type="component" value="Unplaced"/>
</dbReference>
<feature type="region of interest" description="Disordered" evidence="1">
    <location>
        <begin position="1"/>
        <end position="184"/>
    </location>
</feature>
<dbReference type="AlphaFoldDB" id="A0A3B3BCE2"/>
<dbReference type="InterPro" id="IPR042505">
    <property type="entry name" value="DYNC2I1"/>
</dbReference>
<reference evidence="2" key="2">
    <citation type="submission" date="2025-09" db="UniProtKB">
        <authorList>
            <consortium name="Ensembl"/>
        </authorList>
    </citation>
    <scope>IDENTIFICATION</scope>
</reference>
<dbReference type="Ensembl" id="ENSOMET00000011774.1">
    <property type="protein sequence ID" value="ENSOMEP00000002877.1"/>
    <property type="gene ID" value="ENSOMEG00000003842.1"/>
</dbReference>
<dbReference type="InterPro" id="IPR001680">
    <property type="entry name" value="WD40_rpt"/>
</dbReference>
<dbReference type="Gene3D" id="2.130.10.10">
    <property type="entry name" value="YVTN repeat-like/Quinoprotein amine dehydrogenase"/>
    <property type="match status" value="2"/>
</dbReference>
<feature type="compositionally biased region" description="Basic and acidic residues" evidence="1">
    <location>
        <begin position="1"/>
        <end position="168"/>
    </location>
</feature>
<dbReference type="InterPro" id="IPR036322">
    <property type="entry name" value="WD40_repeat_dom_sf"/>
</dbReference>
<evidence type="ECO:0000313" key="2">
    <source>
        <dbReference type="Ensembl" id="ENSOMEP00000002877.1"/>
    </source>
</evidence>
<organism evidence="2 3">
    <name type="scientific">Oryzias melastigma</name>
    <name type="common">Marine medaka</name>
    <dbReference type="NCBI Taxonomy" id="30732"/>
    <lineage>
        <taxon>Eukaryota</taxon>
        <taxon>Metazoa</taxon>
        <taxon>Chordata</taxon>
        <taxon>Craniata</taxon>
        <taxon>Vertebrata</taxon>
        <taxon>Euteleostomi</taxon>
        <taxon>Actinopterygii</taxon>
        <taxon>Neopterygii</taxon>
        <taxon>Teleostei</taxon>
        <taxon>Neoteleostei</taxon>
        <taxon>Acanthomorphata</taxon>
        <taxon>Ovalentaria</taxon>
        <taxon>Atherinomorphae</taxon>
        <taxon>Beloniformes</taxon>
        <taxon>Adrianichthyidae</taxon>
        <taxon>Oryziinae</taxon>
        <taxon>Oryzias</taxon>
    </lineage>
</organism>